<name>A0A7C3DNQ1_MEIRU</name>
<protein>
    <submittedName>
        <fullName evidence="1">Uncharacterized protein</fullName>
    </submittedName>
</protein>
<comment type="caution">
    <text evidence="1">The sequence shown here is derived from an EMBL/GenBank/DDBJ whole genome shotgun (WGS) entry which is preliminary data.</text>
</comment>
<dbReference type="InterPro" id="IPR045926">
    <property type="entry name" value="DUF6345"/>
</dbReference>
<accession>A0A7C3DNQ1</accession>
<proteinExistence type="predicted"/>
<reference evidence="1" key="1">
    <citation type="journal article" date="2020" name="mSystems">
        <title>Genome- and Community-Level Interaction Insights into Carbon Utilization and Element Cycling Functions of Hydrothermarchaeota in Hydrothermal Sediment.</title>
        <authorList>
            <person name="Zhou Z."/>
            <person name="Liu Y."/>
            <person name="Xu W."/>
            <person name="Pan J."/>
            <person name="Luo Z.H."/>
            <person name="Li M."/>
        </authorList>
    </citation>
    <scope>NUCLEOTIDE SEQUENCE [LARGE SCALE GENOMIC DNA]</scope>
    <source>
        <strain evidence="1">SpSt-524</strain>
    </source>
</reference>
<dbReference type="EMBL" id="DSWI01000026">
    <property type="protein sequence ID" value="HFG21234.1"/>
    <property type="molecule type" value="Genomic_DNA"/>
</dbReference>
<sequence>MRIRLARFLGLALLGLLVACSSNTRLAFEFMGFLPVFYVVENPVNPTRARELALALGIETNIIASDGSIRYLDKDLFQHLPMVPLGPGQADEDGYIPTEERFDFGAIKAIQPLAEDEARLRAVSALQKAGLNPRRASIRVGHSRFQAVSARGEAVADVALDTQVDFDTVTPNNYPLRGPGASIKVVFNGQGKVTQLQYAYRVLAEGSRAAILSGQQAQRRAAAQYFGVDEAQVLLQGSCARVQAQAGNLCLQSELIYYAPPMGPPVTQIAPHYLFTGRFSLDGTTMEIRRLLVPAIASAPVVGLSVTSDGNLAVEGKAEVRGGKAPYTYTWASSTTSLTLNAQEPSIRYNVSSREAVSRETLSVVVTDAEGISAWASQAVTVNAPAPTARAAPQALAARTVGAAWVGASQNLPYSARNVGGFLKQVSEAGVQVAFNFGEQLAYQSDFARDTDSFGIDSVDLGFYTGHANGLGFSFVTERKKRFFYSEQASWGERDLEWLIIAACGPLQESEFGIPWWRQWGGAFNGLHLLLGYANTTYDNSQEGLSLGQGIFEHSLSLRQAWASAASSIQTPVEIYAVMGVWDARGVNNYNDHFWGLGPVGPDIPGPSVEGFWRLSGPS</sequence>
<organism evidence="1">
    <name type="scientific">Meiothermus ruber</name>
    <dbReference type="NCBI Taxonomy" id="277"/>
    <lineage>
        <taxon>Bacteria</taxon>
        <taxon>Thermotogati</taxon>
        <taxon>Deinococcota</taxon>
        <taxon>Deinococci</taxon>
        <taxon>Thermales</taxon>
        <taxon>Thermaceae</taxon>
        <taxon>Meiothermus</taxon>
    </lineage>
</organism>
<dbReference type="PROSITE" id="PS51257">
    <property type="entry name" value="PROKAR_LIPOPROTEIN"/>
    <property type="match status" value="1"/>
</dbReference>
<gene>
    <name evidence="1" type="ORF">ENS82_11090</name>
</gene>
<evidence type="ECO:0000313" key="1">
    <source>
        <dbReference type="EMBL" id="HFG21234.1"/>
    </source>
</evidence>
<dbReference type="Pfam" id="PF19872">
    <property type="entry name" value="DUF6345"/>
    <property type="match status" value="1"/>
</dbReference>
<dbReference type="AlphaFoldDB" id="A0A7C3DNQ1"/>